<feature type="compositionally biased region" description="Basic residues" evidence="10">
    <location>
        <begin position="657"/>
        <end position="669"/>
    </location>
</feature>
<reference evidence="13" key="1">
    <citation type="submission" date="2025-08" db="UniProtKB">
        <authorList>
            <consortium name="RefSeq"/>
        </authorList>
    </citation>
    <scope>IDENTIFICATION</scope>
</reference>
<dbReference type="GO" id="GO:0006325">
    <property type="term" value="P:chromatin organization"/>
    <property type="evidence" value="ECO:0007669"/>
    <property type="project" value="UniProtKB-KW"/>
</dbReference>
<feature type="compositionally biased region" description="Low complexity" evidence="10">
    <location>
        <begin position="1789"/>
        <end position="1799"/>
    </location>
</feature>
<evidence type="ECO:0000256" key="4">
    <source>
        <dbReference type="ARBA" id="ARBA00022964"/>
    </source>
</evidence>
<evidence type="ECO:0000256" key="7">
    <source>
        <dbReference type="ARBA" id="ARBA00023015"/>
    </source>
</evidence>
<dbReference type="PANTHER" id="PTHR23123">
    <property type="entry name" value="PHD/F-BOX CONTAINING PROTEIN"/>
    <property type="match status" value="1"/>
</dbReference>
<dbReference type="SMART" id="SM00558">
    <property type="entry name" value="JmjC"/>
    <property type="match status" value="1"/>
</dbReference>
<feature type="compositionally biased region" description="Polar residues" evidence="10">
    <location>
        <begin position="615"/>
        <end position="624"/>
    </location>
</feature>
<keyword evidence="3" id="KW-0156">Chromatin regulator</keyword>
<feature type="domain" description="JmjC" evidence="11">
    <location>
        <begin position="198"/>
        <end position="358"/>
    </location>
</feature>
<dbReference type="InterPro" id="IPR003347">
    <property type="entry name" value="JmjC_dom"/>
</dbReference>
<feature type="compositionally biased region" description="Basic and acidic residues" evidence="10">
    <location>
        <begin position="1439"/>
        <end position="1450"/>
    </location>
</feature>
<keyword evidence="8" id="KW-0804">Transcription</keyword>
<feature type="compositionally biased region" description="Basic and acidic residues" evidence="10">
    <location>
        <begin position="871"/>
        <end position="891"/>
    </location>
</feature>
<dbReference type="Pfam" id="PF17811">
    <property type="entry name" value="JHD"/>
    <property type="match status" value="1"/>
</dbReference>
<feature type="region of interest" description="Disordered" evidence="10">
    <location>
        <begin position="1624"/>
        <end position="1836"/>
    </location>
</feature>
<feature type="compositionally biased region" description="Basic and acidic residues" evidence="10">
    <location>
        <begin position="980"/>
        <end position="1006"/>
    </location>
</feature>
<feature type="compositionally biased region" description="Basic and acidic residues" evidence="10">
    <location>
        <begin position="1022"/>
        <end position="1032"/>
    </location>
</feature>
<feature type="compositionally biased region" description="Polar residues" evidence="10">
    <location>
        <begin position="1710"/>
        <end position="1721"/>
    </location>
</feature>
<keyword evidence="5" id="KW-0560">Oxidoreductase</keyword>
<evidence type="ECO:0000256" key="3">
    <source>
        <dbReference type="ARBA" id="ARBA00022853"/>
    </source>
</evidence>
<evidence type="ECO:0000313" key="13">
    <source>
        <dbReference type="RefSeq" id="XP_036358525.1"/>
    </source>
</evidence>
<feature type="compositionally biased region" description="Polar residues" evidence="10">
    <location>
        <begin position="1033"/>
        <end position="1048"/>
    </location>
</feature>
<feature type="compositionally biased region" description="Polar residues" evidence="10">
    <location>
        <begin position="1265"/>
        <end position="1280"/>
    </location>
</feature>
<keyword evidence="2" id="KW-0479">Metal-binding</keyword>
<dbReference type="GO" id="GO:0051213">
    <property type="term" value="F:dioxygenase activity"/>
    <property type="evidence" value="ECO:0007669"/>
    <property type="project" value="UniProtKB-KW"/>
</dbReference>
<evidence type="ECO:0000256" key="10">
    <source>
        <dbReference type="SAM" id="MobiDB-lite"/>
    </source>
</evidence>
<dbReference type="Pfam" id="PF02373">
    <property type="entry name" value="JmjC"/>
    <property type="match status" value="1"/>
</dbReference>
<evidence type="ECO:0000256" key="9">
    <source>
        <dbReference type="ARBA" id="ARBA00023242"/>
    </source>
</evidence>
<keyword evidence="9" id="KW-0539">Nucleus</keyword>
<feature type="compositionally biased region" description="Basic residues" evidence="10">
    <location>
        <begin position="693"/>
        <end position="704"/>
    </location>
</feature>
<dbReference type="SUPFAM" id="SSF51197">
    <property type="entry name" value="Clavaminate synthase-like"/>
    <property type="match status" value="1"/>
</dbReference>
<accession>A0A7E6EU98</accession>
<keyword evidence="4" id="KW-0223">Dioxygenase</keyword>
<feature type="region of interest" description="Disordered" evidence="10">
    <location>
        <begin position="871"/>
        <end position="1311"/>
    </location>
</feature>
<keyword evidence="12" id="KW-1185">Reference proteome</keyword>
<feature type="compositionally biased region" description="Basic and acidic residues" evidence="10">
    <location>
        <begin position="1658"/>
        <end position="1674"/>
    </location>
</feature>
<evidence type="ECO:0000259" key="11">
    <source>
        <dbReference type="PROSITE" id="PS51184"/>
    </source>
</evidence>
<keyword evidence="7" id="KW-0805">Transcription regulation</keyword>
<feature type="compositionally biased region" description="Polar residues" evidence="10">
    <location>
        <begin position="1109"/>
        <end position="1122"/>
    </location>
</feature>
<feature type="compositionally biased region" description="Low complexity" evidence="10">
    <location>
        <begin position="1128"/>
        <end position="1169"/>
    </location>
</feature>
<feature type="compositionally biased region" description="Acidic residues" evidence="10">
    <location>
        <begin position="588"/>
        <end position="597"/>
    </location>
</feature>
<feature type="compositionally biased region" description="Basic residues" evidence="10">
    <location>
        <begin position="1690"/>
        <end position="1699"/>
    </location>
</feature>
<feature type="region of interest" description="Disordered" evidence="10">
    <location>
        <begin position="763"/>
        <end position="846"/>
    </location>
</feature>
<evidence type="ECO:0000256" key="5">
    <source>
        <dbReference type="ARBA" id="ARBA00023002"/>
    </source>
</evidence>
<feature type="compositionally biased region" description="Basic residues" evidence="10">
    <location>
        <begin position="955"/>
        <end position="964"/>
    </location>
</feature>
<dbReference type="KEGG" id="osn:115210477"/>
<evidence type="ECO:0000256" key="8">
    <source>
        <dbReference type="ARBA" id="ARBA00023163"/>
    </source>
</evidence>
<feature type="compositionally biased region" description="Basic and acidic residues" evidence="10">
    <location>
        <begin position="494"/>
        <end position="509"/>
    </location>
</feature>
<feature type="compositionally biased region" description="Low complexity" evidence="10">
    <location>
        <begin position="1722"/>
        <end position="1766"/>
    </location>
</feature>
<feature type="compositionally biased region" description="Basic and acidic residues" evidence="10">
    <location>
        <begin position="776"/>
        <end position="795"/>
    </location>
</feature>
<dbReference type="InterPro" id="IPR050690">
    <property type="entry name" value="JHDM1_Histone_Demethylase"/>
</dbReference>
<dbReference type="InterPro" id="IPR041070">
    <property type="entry name" value="JHD"/>
</dbReference>
<gene>
    <name evidence="13" type="primary">LOC115210477</name>
</gene>
<keyword evidence="6" id="KW-0408">Iron</keyword>
<sequence length="1849" mass="205074">MNFNKVDQKIVFKSICLLNLNYKKKLFLSFILSCVGVQEHQASDIEIYHCPNCQKEHGPLTLKKRRNWHRHDYSETDSSKAVQTGTVTFIKELKNRNFPSADEIPILRVKGSDLTLSYFEENGFEVPILVENKEGLDIKVPPCDFSIQDIENHVGSMREIDVIDVARQEDYKMLMREWTEYYNSPDRDKIFNVISLEFSNTKLSELVVPPKIVRQVSWVNNMWPDNLPDDCTYSRPEVQKYCLMGVQDSFTDFHIDFGGTSVWYHVLRGEKVFYLIRPTPANMDLYESWISSSNQSETFFGDQVDNCYKSVVTAGQTLFIPTGWIHAVFTPVDTLVFGGNFLHSYNIPLQLKVYEIERHVKTPEKYLFPSFETICWYAAKYVLDILKDCEEDRRKASNYVIAGAKSLAQHLKSWTQRKDLNSQYIFAKSAKHDVPEHIQYGKLLKELVKVSRNFEVQKTALKPKIERKKRKKNIPTPKQMESLDILHQHTTEKLQELQKQEHKNEEHKNVYAFSDDPPSPPPTSLKMRIPKAGAFIDNVLKTVKEEEENLNPVDISSLKLKVSNGRIVGDNVKPDVLNIGKFQPLMTDFDDDGDSDPDQLVVDESPTVRKKSKPGENNSHTTMKPGSLKLKLSFSGKYPNDNEGQLPLDVDVTPPIKRQRKTPAAKKEKKPAAPKSKSPGPKTSACKKEPKKAPARPTKSKIKQTKVQDDNKNSLGYNLEEQGIEVADASKLSLNLQPKVMNTFKPDPLTIKVKADYSLQRAGNDSLLHLDQSTLSKEKTKDEPKGKKQKGEPKAKRGAAKKSKDEEVVNMNKEDSISKKVKNETNSKTTKDLSNKKNKSKEPDIMMEATKIEPLMLDTKYELPFLETRFEPLLEIKSDTPPKKAKGESKRGRGVTKKMKEELKSKGSSKKGKNDNLEVEVKENTSLDDFDNDQLVINLQDTKTPKRGKTDTTGKKTKSKAAPRKAKDNLKGNKGTPESIEIKKCSRLEETETKKSKIEPGKKSKNESAGNKSKIDPLFLNLRKDPQLEKSDQLQQNISSVTSNQTDSLKMAWSDLPLMTSPQHERKPLTSPQPDLQSLMAIRANLQSLTSSRSDSQSLTLTRQDHSSSKQNSPLKSPQSDPFSPLYKKSGPLLSLSASSSSSSSSSSLSSLSSTLSSSKHSKSDPLSLTSTRPDPLSLIQKKTDSSPLTSPKKDSLSSASKKSETLFLLPKKPDPLSLVPKKPDPLSLIPPKKQDPLSLIPKKPDPLSLLPQKPDPLSLKITKSDSSLLSPQNPDSPSLKSCRPDPLSLVTSHNNNSLSLLNNRPDSQSLLETKPDPLTEAFMNNKEPLTPKDKSILINSPKSEVSLIKKMSVDPLEQSCGKLAICEEVPNSKEISKSEEKKEEVSRTLVDIKVDQLASILKSESLLSKARLSTLKPLDIQAKDKEVDQPASSLPTTKHVEKLPVKEKVPSSPAGKLKQSTDLVAGNKTSANTMLDSTSKPETIISLKAELHAKQLAMQAKIAEEEGGNKKDLSVTETEQSKRMNMPTIRGGLNCGIADILEASGYGTETDFQVDEDVSAPSPTMRDAIQGMLSMSRMGSPQLFSGGAALGTGKGRKQWSGPQPDEEEQLGVCYKDDEYIYPSLDISDDEDPHIFKPRGKQKKDETWNPKARVQVSGEKRERVARDNARRESMESTLAATAAKYETIAKSKKGNRKRLKTEESPEDIQPSMSPGHSASHNLSPASTVSSTTTTTTSTSTSTSTTTTVLPAVASTSAASDSSFSPANVTSMPPKGAVAPGTPCTIAVPGTSSGITSSNGGVIGSSGGSLQPRPFSSPLGYPSKPKKPKKGFATAKQRLGRILKIHKMRF</sequence>
<feature type="region of interest" description="Disordered" evidence="10">
    <location>
        <begin position="1426"/>
        <end position="1459"/>
    </location>
</feature>
<dbReference type="GO" id="GO:0005634">
    <property type="term" value="C:nucleus"/>
    <property type="evidence" value="ECO:0007669"/>
    <property type="project" value="UniProtKB-SubCell"/>
</dbReference>
<dbReference type="Gene3D" id="1.20.58.1360">
    <property type="match status" value="1"/>
</dbReference>
<evidence type="ECO:0000256" key="2">
    <source>
        <dbReference type="ARBA" id="ARBA00022723"/>
    </source>
</evidence>
<dbReference type="RefSeq" id="XP_036358525.1">
    <property type="nucleotide sequence ID" value="XM_036502632.1"/>
</dbReference>
<comment type="subcellular location">
    <subcellularLocation>
        <location evidence="1">Nucleus</location>
    </subcellularLocation>
</comment>
<evidence type="ECO:0000256" key="1">
    <source>
        <dbReference type="ARBA" id="ARBA00004123"/>
    </source>
</evidence>
<feature type="compositionally biased region" description="Basic and acidic residues" evidence="10">
    <location>
        <begin position="802"/>
        <end position="844"/>
    </location>
</feature>
<dbReference type="Gene3D" id="2.60.120.650">
    <property type="entry name" value="Cupin"/>
    <property type="match status" value="1"/>
</dbReference>
<feature type="compositionally biased region" description="Low complexity" evidence="10">
    <location>
        <begin position="1288"/>
        <end position="1304"/>
    </location>
</feature>
<feature type="region of interest" description="Disordered" evidence="10">
    <location>
        <begin position="494"/>
        <end position="523"/>
    </location>
</feature>
<feature type="compositionally biased region" description="Low complexity" evidence="10">
    <location>
        <begin position="673"/>
        <end position="684"/>
    </location>
</feature>
<protein>
    <submittedName>
        <fullName evidence="13">Histone lysine demethylase PHF8</fullName>
    </submittedName>
</protein>
<dbReference type="PROSITE" id="PS51184">
    <property type="entry name" value="JMJC"/>
    <property type="match status" value="1"/>
</dbReference>
<name>A0A7E6EU98_9MOLL</name>
<evidence type="ECO:0000313" key="12">
    <source>
        <dbReference type="Proteomes" id="UP000515154"/>
    </source>
</evidence>
<feature type="region of interest" description="Disordered" evidence="10">
    <location>
        <begin position="1586"/>
        <end position="1609"/>
    </location>
</feature>
<evidence type="ECO:0000256" key="6">
    <source>
        <dbReference type="ARBA" id="ARBA00023004"/>
    </source>
</evidence>
<proteinExistence type="predicted"/>
<dbReference type="GO" id="GO:0046872">
    <property type="term" value="F:metal ion binding"/>
    <property type="evidence" value="ECO:0007669"/>
    <property type="project" value="UniProtKB-KW"/>
</dbReference>
<organism evidence="12 13">
    <name type="scientific">Octopus sinensis</name>
    <name type="common">East Asian common octopus</name>
    <dbReference type="NCBI Taxonomy" id="2607531"/>
    <lineage>
        <taxon>Eukaryota</taxon>
        <taxon>Metazoa</taxon>
        <taxon>Spiralia</taxon>
        <taxon>Lophotrochozoa</taxon>
        <taxon>Mollusca</taxon>
        <taxon>Cephalopoda</taxon>
        <taxon>Coleoidea</taxon>
        <taxon>Octopodiformes</taxon>
        <taxon>Octopoda</taxon>
        <taxon>Incirrata</taxon>
        <taxon>Octopodidae</taxon>
        <taxon>Octopus</taxon>
    </lineage>
</organism>
<feature type="region of interest" description="Disordered" evidence="10">
    <location>
        <begin position="588"/>
        <end position="714"/>
    </location>
</feature>
<feature type="compositionally biased region" description="Basic and acidic residues" evidence="10">
    <location>
        <begin position="912"/>
        <end position="925"/>
    </location>
</feature>
<feature type="compositionally biased region" description="Low complexity" evidence="10">
    <location>
        <begin position="1086"/>
        <end position="1102"/>
    </location>
</feature>
<dbReference type="Proteomes" id="UP000515154">
    <property type="component" value="Linkage group LG4"/>
</dbReference>